<dbReference type="RefSeq" id="WP_006990315.1">
    <property type="nucleotide sequence ID" value="NZ_JH594606.1"/>
</dbReference>
<dbReference type="OrthoDB" id="135231at2"/>
<sequence>MPIYMDRHDVSKEVTAEIVADLHQKDLKIQHKFNCKGLTYWFDEKRKTAFCLVEAPNKAAIKEMHDYAHGEVPNRIIEVDHAVVESFLGRIEDPEKSQKTKLNIINDPAFRTIMVVGVKPFSLKENLDKSLNTIVDGVNRAIVSTIELYKGRLVKQNPDHFLISFDSVTNAVVCALKIRTEFEENFGRKYSSHIELNIGLNAGVPVEEKEGIFENTIKAAHSYFDLVKGIVVISSEVKDLYESENLNTPLAQDSVVALNPAEEHFLKELLDFTESEWSNTSLSIDDFCRYLGYSKSRLYRKIVTVTGKSANSFLKVYRLNRSLNLLNKKDMNISEIAFETGFNSPAYFSKCFHQTFGILPSQYIK</sequence>
<dbReference type="STRING" id="865937.Gilli_3412"/>
<evidence type="ECO:0000313" key="5">
    <source>
        <dbReference type="EMBL" id="EHQ04012.1"/>
    </source>
</evidence>
<dbReference type="AlphaFoldDB" id="H2BVQ6"/>
<keyword evidence="1" id="KW-0805">Transcription regulation</keyword>
<dbReference type="InterPro" id="IPR018060">
    <property type="entry name" value="HTH_AraC"/>
</dbReference>
<dbReference type="InterPro" id="IPR009057">
    <property type="entry name" value="Homeodomain-like_sf"/>
</dbReference>
<dbReference type="PANTHER" id="PTHR43280">
    <property type="entry name" value="ARAC-FAMILY TRANSCRIPTIONAL REGULATOR"/>
    <property type="match status" value="1"/>
</dbReference>
<dbReference type="InterPro" id="IPR029787">
    <property type="entry name" value="Nucleotide_cyclase"/>
</dbReference>
<keyword evidence="2" id="KW-0238">DNA-binding</keyword>
<protein>
    <submittedName>
        <fullName evidence="5">Transcriptional regulator, AraC family</fullName>
    </submittedName>
</protein>
<reference evidence="6" key="1">
    <citation type="journal article" date="2012" name="Stand. Genomic Sci.">
        <title>Genome sequence of the Antarctic rhodopsins-containing flavobacterium Gillisia limnaea type strain (R-8282(T)).</title>
        <authorList>
            <person name="Riedel T."/>
            <person name="Held B."/>
            <person name="Nolan M."/>
            <person name="Lucas S."/>
            <person name="Lapidus A."/>
            <person name="Tice H."/>
            <person name="Del Rio T.G."/>
            <person name="Cheng J.F."/>
            <person name="Han C."/>
            <person name="Tapia R."/>
            <person name="Goodwin L.A."/>
            <person name="Pitluck S."/>
            <person name="Liolios K."/>
            <person name="Mavromatis K."/>
            <person name="Pagani I."/>
            <person name="Ivanova N."/>
            <person name="Mikhailova N."/>
            <person name="Pati A."/>
            <person name="Chen A."/>
            <person name="Palaniappan K."/>
            <person name="Land M."/>
            <person name="Rohde M."/>
            <person name="Tindall B.J."/>
            <person name="Detter J.C."/>
            <person name="Goker M."/>
            <person name="Bristow J."/>
            <person name="Eisen J.A."/>
            <person name="Markowitz V."/>
            <person name="Hugenholtz P."/>
            <person name="Kyrpides N.C."/>
            <person name="Klenk H.P."/>
            <person name="Woyke T."/>
        </authorList>
    </citation>
    <scope>NUCLEOTIDE SEQUENCE [LARGE SCALE GENOMIC DNA]</scope>
    <source>
        <strain evidence="6">DSM 15749 / LMG 21470 / R-8282</strain>
    </source>
</reference>
<dbReference type="SUPFAM" id="SSF55073">
    <property type="entry name" value="Nucleotide cyclase"/>
    <property type="match status" value="1"/>
</dbReference>
<organism evidence="5 6">
    <name type="scientific">Gillisia limnaea (strain DSM 15749 / LMG 21470 / R-8282)</name>
    <dbReference type="NCBI Taxonomy" id="865937"/>
    <lineage>
        <taxon>Bacteria</taxon>
        <taxon>Pseudomonadati</taxon>
        <taxon>Bacteroidota</taxon>
        <taxon>Flavobacteriia</taxon>
        <taxon>Flavobacteriales</taxon>
        <taxon>Flavobacteriaceae</taxon>
        <taxon>Gillisia</taxon>
    </lineage>
</organism>
<feature type="domain" description="HTH araC/xylS-type" evidence="4">
    <location>
        <begin position="267"/>
        <end position="365"/>
    </location>
</feature>
<dbReference type="Proteomes" id="UP000003844">
    <property type="component" value="Unassembled WGS sequence"/>
</dbReference>
<dbReference type="Gene3D" id="1.10.10.60">
    <property type="entry name" value="Homeodomain-like"/>
    <property type="match status" value="1"/>
</dbReference>
<dbReference type="PANTHER" id="PTHR43280:SF2">
    <property type="entry name" value="HTH-TYPE TRANSCRIPTIONAL REGULATOR EXSA"/>
    <property type="match status" value="1"/>
</dbReference>
<dbReference type="PROSITE" id="PS01124">
    <property type="entry name" value="HTH_ARAC_FAMILY_2"/>
    <property type="match status" value="1"/>
</dbReference>
<dbReference type="PRINTS" id="PR00032">
    <property type="entry name" value="HTHARAC"/>
</dbReference>
<dbReference type="Pfam" id="PF14026">
    <property type="entry name" value="SCO4226-like"/>
    <property type="match status" value="1"/>
</dbReference>
<dbReference type="EMBL" id="JH594606">
    <property type="protein sequence ID" value="EHQ04012.1"/>
    <property type="molecule type" value="Genomic_DNA"/>
</dbReference>
<keyword evidence="3" id="KW-0804">Transcription</keyword>
<dbReference type="Gene3D" id="3.30.70.3090">
    <property type="entry name" value="ORF SCO4226, nickel-binding ferredoxin-like monomer"/>
    <property type="match status" value="1"/>
</dbReference>
<dbReference type="GO" id="GO:0043565">
    <property type="term" value="F:sequence-specific DNA binding"/>
    <property type="evidence" value="ECO:0007669"/>
    <property type="project" value="InterPro"/>
</dbReference>
<gene>
    <name evidence="5" type="ORF">Gilli_3412</name>
</gene>
<evidence type="ECO:0000256" key="2">
    <source>
        <dbReference type="ARBA" id="ARBA00023125"/>
    </source>
</evidence>
<proteinExistence type="predicted"/>
<evidence type="ECO:0000256" key="1">
    <source>
        <dbReference type="ARBA" id="ARBA00023015"/>
    </source>
</evidence>
<name>H2BVQ6_GILLR</name>
<dbReference type="SUPFAM" id="SSF46689">
    <property type="entry name" value="Homeodomain-like"/>
    <property type="match status" value="1"/>
</dbReference>
<dbReference type="InterPro" id="IPR042557">
    <property type="entry name" value="SCO4226"/>
</dbReference>
<dbReference type="eggNOG" id="COG2207">
    <property type="taxonomic scope" value="Bacteria"/>
</dbReference>
<evidence type="ECO:0000259" key="4">
    <source>
        <dbReference type="PROSITE" id="PS01124"/>
    </source>
</evidence>
<dbReference type="Gene3D" id="3.30.70.1230">
    <property type="entry name" value="Nucleotide cyclase"/>
    <property type="match status" value="1"/>
</dbReference>
<dbReference type="InterPro" id="IPR025336">
    <property type="entry name" value="SCO4226-like"/>
</dbReference>
<evidence type="ECO:0000256" key="3">
    <source>
        <dbReference type="ARBA" id="ARBA00023163"/>
    </source>
</evidence>
<dbReference type="InterPro" id="IPR020449">
    <property type="entry name" value="Tscrpt_reg_AraC-type_HTH"/>
</dbReference>
<evidence type="ECO:0000313" key="6">
    <source>
        <dbReference type="Proteomes" id="UP000003844"/>
    </source>
</evidence>
<keyword evidence="6" id="KW-1185">Reference proteome</keyword>
<dbReference type="HOGENOM" id="CLU_838921_0_0_10"/>
<dbReference type="Pfam" id="PF12833">
    <property type="entry name" value="HTH_18"/>
    <property type="match status" value="1"/>
</dbReference>
<accession>H2BVQ6</accession>
<dbReference type="SMART" id="SM00342">
    <property type="entry name" value="HTH_ARAC"/>
    <property type="match status" value="1"/>
</dbReference>
<dbReference type="GO" id="GO:0003700">
    <property type="term" value="F:DNA-binding transcription factor activity"/>
    <property type="evidence" value="ECO:0007669"/>
    <property type="project" value="InterPro"/>
</dbReference>